<reference evidence="2" key="1">
    <citation type="submission" date="2023-07" db="EMBL/GenBank/DDBJ databases">
        <title>draft genome sequence of fig (Ficus carica).</title>
        <authorList>
            <person name="Takahashi T."/>
            <person name="Nishimura K."/>
        </authorList>
    </citation>
    <scope>NUCLEOTIDE SEQUENCE</scope>
</reference>
<proteinExistence type="predicted"/>
<gene>
    <name evidence="2" type="ORF">TIFTF001_008968</name>
</gene>
<feature type="region of interest" description="Disordered" evidence="1">
    <location>
        <begin position="74"/>
        <end position="121"/>
    </location>
</feature>
<protein>
    <submittedName>
        <fullName evidence="2">Uncharacterized protein</fullName>
    </submittedName>
</protein>
<keyword evidence="3" id="KW-1185">Reference proteome</keyword>
<accession>A0AA88A5X6</accession>
<evidence type="ECO:0000313" key="3">
    <source>
        <dbReference type="Proteomes" id="UP001187192"/>
    </source>
</evidence>
<evidence type="ECO:0000256" key="1">
    <source>
        <dbReference type="SAM" id="MobiDB-lite"/>
    </source>
</evidence>
<evidence type="ECO:0000313" key="2">
    <source>
        <dbReference type="EMBL" id="GMN39733.1"/>
    </source>
</evidence>
<name>A0AA88A5X6_FICCA</name>
<comment type="caution">
    <text evidence="2">The sequence shown here is derived from an EMBL/GenBank/DDBJ whole genome shotgun (WGS) entry which is preliminary data.</text>
</comment>
<feature type="region of interest" description="Disordered" evidence="1">
    <location>
        <begin position="18"/>
        <end position="40"/>
    </location>
</feature>
<dbReference type="Proteomes" id="UP001187192">
    <property type="component" value="Unassembled WGS sequence"/>
</dbReference>
<dbReference type="AlphaFoldDB" id="A0AA88A5X6"/>
<feature type="compositionally biased region" description="Basic and acidic residues" evidence="1">
    <location>
        <begin position="109"/>
        <end position="118"/>
    </location>
</feature>
<dbReference type="EMBL" id="BTGU01000010">
    <property type="protein sequence ID" value="GMN39733.1"/>
    <property type="molecule type" value="Genomic_DNA"/>
</dbReference>
<organism evidence="2 3">
    <name type="scientific">Ficus carica</name>
    <name type="common">Common fig</name>
    <dbReference type="NCBI Taxonomy" id="3494"/>
    <lineage>
        <taxon>Eukaryota</taxon>
        <taxon>Viridiplantae</taxon>
        <taxon>Streptophyta</taxon>
        <taxon>Embryophyta</taxon>
        <taxon>Tracheophyta</taxon>
        <taxon>Spermatophyta</taxon>
        <taxon>Magnoliopsida</taxon>
        <taxon>eudicotyledons</taxon>
        <taxon>Gunneridae</taxon>
        <taxon>Pentapetalae</taxon>
        <taxon>rosids</taxon>
        <taxon>fabids</taxon>
        <taxon>Rosales</taxon>
        <taxon>Moraceae</taxon>
        <taxon>Ficeae</taxon>
        <taxon>Ficus</taxon>
    </lineage>
</organism>
<sequence>MGGGLVEGCRRGRFTVVGSQRRRRRSGWPEGRGVGGSPRSGWKEGLVVVGWGGQRLLAIAGGRVGSRLPGRQDLAVGASSEDGGLGGRVGSRLPGRQDLAVGASSEDGGLGREHREGGGGDGFVRVVGGAVAAPAGLGQRGSGLC</sequence>